<dbReference type="InterPro" id="IPR050351">
    <property type="entry name" value="BphY/WalK/GraS-like"/>
</dbReference>
<evidence type="ECO:0000313" key="7">
    <source>
        <dbReference type="Proteomes" id="UP000004344"/>
    </source>
</evidence>
<dbReference type="Pfam" id="PF00512">
    <property type="entry name" value="HisKA"/>
    <property type="match status" value="1"/>
</dbReference>
<proteinExistence type="predicted"/>
<dbReference type="PANTHER" id="PTHR42878:SF15">
    <property type="entry name" value="BACTERIOPHYTOCHROME"/>
    <property type="match status" value="1"/>
</dbReference>
<gene>
    <name evidence="6" type="ORF">FJSC11DRAFT_2647</name>
</gene>
<reference evidence="6 7" key="1">
    <citation type="submission" date="2011-09" db="EMBL/GenBank/DDBJ databases">
        <title>The draft genome of Fischerella sp. JSC-11.</title>
        <authorList>
            <consortium name="US DOE Joint Genome Institute (JGI-PGF)"/>
            <person name="Lucas S."/>
            <person name="Han J."/>
            <person name="Lapidus A."/>
            <person name="Cheng J.-F."/>
            <person name="Goodwin L."/>
            <person name="Pitluck S."/>
            <person name="Peters L."/>
            <person name="Land M.L."/>
            <person name="Hauser L."/>
            <person name="Sarkisova S."/>
            <person name="Bryant D.A."/>
            <person name="Brown I."/>
            <person name="Woyke T.J."/>
        </authorList>
    </citation>
    <scope>NUCLEOTIDE SEQUENCE [LARGE SCALE GENOMIC DNA]</scope>
    <source>
        <strain evidence="6 7">JSC-11</strain>
    </source>
</reference>
<dbReference type="GeneID" id="93209856"/>
<evidence type="ECO:0000256" key="2">
    <source>
        <dbReference type="ARBA" id="ARBA00012438"/>
    </source>
</evidence>
<comment type="catalytic activity">
    <reaction evidence="1">
        <text>ATP + protein L-histidine = ADP + protein N-phospho-L-histidine.</text>
        <dbReference type="EC" id="2.7.13.3"/>
    </reaction>
</comment>
<evidence type="ECO:0000256" key="3">
    <source>
        <dbReference type="ARBA" id="ARBA00022679"/>
    </source>
</evidence>
<dbReference type="AlphaFoldDB" id="G6FUV0"/>
<protein>
    <recommendedName>
        <fullName evidence="2">histidine kinase</fullName>
        <ecNumber evidence="2">2.7.13.3</ecNumber>
    </recommendedName>
</protein>
<dbReference type="GO" id="GO:0000156">
    <property type="term" value="F:phosphorelay response regulator activity"/>
    <property type="evidence" value="ECO:0007669"/>
    <property type="project" value="TreeGrafter"/>
</dbReference>
<dbReference type="Proteomes" id="UP000004344">
    <property type="component" value="Unassembled WGS sequence"/>
</dbReference>
<dbReference type="GO" id="GO:0030295">
    <property type="term" value="F:protein kinase activator activity"/>
    <property type="evidence" value="ECO:0007669"/>
    <property type="project" value="TreeGrafter"/>
</dbReference>
<dbReference type="GO" id="GO:0007234">
    <property type="term" value="P:osmosensory signaling via phosphorelay pathway"/>
    <property type="evidence" value="ECO:0007669"/>
    <property type="project" value="TreeGrafter"/>
</dbReference>
<dbReference type="InterPro" id="IPR003661">
    <property type="entry name" value="HisK_dim/P_dom"/>
</dbReference>
<keyword evidence="7" id="KW-1185">Reference proteome</keyword>
<dbReference type="Gene3D" id="1.10.287.130">
    <property type="match status" value="1"/>
</dbReference>
<evidence type="ECO:0000256" key="1">
    <source>
        <dbReference type="ARBA" id="ARBA00000085"/>
    </source>
</evidence>
<evidence type="ECO:0000313" key="6">
    <source>
        <dbReference type="EMBL" id="EHC13030.1"/>
    </source>
</evidence>
<comment type="caution">
    <text evidence="6">The sequence shown here is derived from an EMBL/GenBank/DDBJ whole genome shotgun (WGS) entry which is preliminary data.</text>
</comment>
<feature type="domain" description="Signal transduction histidine kinase dimerisation/phosphoacceptor" evidence="5">
    <location>
        <begin position="1"/>
        <end position="54"/>
    </location>
</feature>
<dbReference type="EC" id="2.7.13.3" evidence="2"/>
<dbReference type="PATRIC" id="fig|741277.3.peg.2203"/>
<dbReference type="PANTHER" id="PTHR42878">
    <property type="entry name" value="TWO-COMPONENT HISTIDINE KINASE"/>
    <property type="match status" value="1"/>
</dbReference>
<accession>G6FUV0</accession>
<sequence>MRSPLGVIDGYSTLLLNDYGSQLDEQAKYYIQRICLAAERMNDHIEHMLSLHQLSRVEIQPQTINLSNMAQATKN</sequence>
<evidence type="ECO:0000259" key="5">
    <source>
        <dbReference type="Pfam" id="PF00512"/>
    </source>
</evidence>
<evidence type="ECO:0000256" key="4">
    <source>
        <dbReference type="ARBA" id="ARBA00022777"/>
    </source>
</evidence>
<keyword evidence="3" id="KW-0808">Transferase</keyword>
<dbReference type="GO" id="GO:0000155">
    <property type="term" value="F:phosphorelay sensor kinase activity"/>
    <property type="evidence" value="ECO:0007669"/>
    <property type="project" value="InterPro"/>
</dbReference>
<dbReference type="EMBL" id="AGIZ01000007">
    <property type="protein sequence ID" value="EHC13030.1"/>
    <property type="molecule type" value="Genomic_DNA"/>
</dbReference>
<name>G6FUV0_9CYAN</name>
<dbReference type="InterPro" id="IPR036097">
    <property type="entry name" value="HisK_dim/P_sf"/>
</dbReference>
<dbReference type="SUPFAM" id="SSF47384">
    <property type="entry name" value="Homodimeric domain of signal transducing histidine kinase"/>
    <property type="match status" value="1"/>
</dbReference>
<keyword evidence="4 6" id="KW-0418">Kinase</keyword>
<organism evidence="6 7">
    <name type="scientific">Fischerella thermalis JSC-11</name>
    <dbReference type="NCBI Taxonomy" id="741277"/>
    <lineage>
        <taxon>Bacteria</taxon>
        <taxon>Bacillati</taxon>
        <taxon>Cyanobacteriota</taxon>
        <taxon>Cyanophyceae</taxon>
        <taxon>Nostocales</taxon>
        <taxon>Hapalosiphonaceae</taxon>
        <taxon>Fischerella</taxon>
    </lineage>
</organism>
<dbReference type="RefSeq" id="WP_009457326.1">
    <property type="nucleotide sequence ID" value="NZ_AGIZ01000007.1"/>
</dbReference>